<feature type="transmembrane region" description="Helical" evidence="1">
    <location>
        <begin position="289"/>
        <end position="308"/>
    </location>
</feature>
<dbReference type="Pfam" id="PF01757">
    <property type="entry name" value="Acyl_transf_3"/>
    <property type="match status" value="1"/>
</dbReference>
<dbReference type="GO" id="GO:0000271">
    <property type="term" value="P:polysaccharide biosynthetic process"/>
    <property type="evidence" value="ECO:0007669"/>
    <property type="project" value="TreeGrafter"/>
</dbReference>
<feature type="transmembrane region" description="Helical" evidence="1">
    <location>
        <begin position="87"/>
        <end position="110"/>
    </location>
</feature>
<evidence type="ECO:0000313" key="3">
    <source>
        <dbReference type="EMBL" id="XBH20127.1"/>
    </source>
</evidence>
<feature type="transmembrane region" description="Helical" evidence="1">
    <location>
        <begin position="153"/>
        <end position="172"/>
    </location>
</feature>
<feature type="transmembrane region" description="Helical" evidence="1">
    <location>
        <begin position="52"/>
        <end position="75"/>
    </location>
</feature>
<feature type="transmembrane region" description="Helical" evidence="1">
    <location>
        <begin position="315"/>
        <end position="334"/>
    </location>
</feature>
<dbReference type="EC" id="2.3.-.-" evidence="3"/>
<keyword evidence="1" id="KW-0472">Membrane</keyword>
<dbReference type="InterPro" id="IPR050879">
    <property type="entry name" value="Acyltransferase_3"/>
</dbReference>
<keyword evidence="1" id="KW-0812">Transmembrane</keyword>
<dbReference type="GO" id="GO:0016020">
    <property type="term" value="C:membrane"/>
    <property type="evidence" value="ECO:0007669"/>
    <property type="project" value="TreeGrafter"/>
</dbReference>
<feature type="transmembrane region" description="Helical" evidence="1">
    <location>
        <begin position="20"/>
        <end position="40"/>
    </location>
</feature>
<feature type="transmembrane region" description="Helical" evidence="1">
    <location>
        <begin position="247"/>
        <end position="269"/>
    </location>
</feature>
<feature type="transmembrane region" description="Helical" evidence="1">
    <location>
        <begin position="354"/>
        <end position="379"/>
    </location>
</feature>
<reference evidence="3" key="1">
    <citation type="submission" date="2023-03" db="EMBL/GenBank/DDBJ databases">
        <title>Edaphobacter sp.</title>
        <authorList>
            <person name="Huber K.J."/>
            <person name="Papendorf J."/>
            <person name="Pilke C."/>
            <person name="Bunk B."/>
            <person name="Sproeer C."/>
            <person name="Pester M."/>
        </authorList>
    </citation>
    <scope>NUCLEOTIDE SEQUENCE</scope>
    <source>
        <strain evidence="3">DSM 110680</strain>
    </source>
</reference>
<name>A0AAU7DS67_9BACT</name>
<evidence type="ECO:0000259" key="2">
    <source>
        <dbReference type="Pfam" id="PF01757"/>
    </source>
</evidence>
<dbReference type="RefSeq" id="WP_348265335.1">
    <property type="nucleotide sequence ID" value="NZ_CP121196.1"/>
</dbReference>
<dbReference type="PANTHER" id="PTHR23028">
    <property type="entry name" value="ACETYLTRANSFERASE"/>
    <property type="match status" value="1"/>
</dbReference>
<accession>A0AAU7DS67</accession>
<dbReference type="GO" id="GO:0016747">
    <property type="term" value="F:acyltransferase activity, transferring groups other than amino-acyl groups"/>
    <property type="evidence" value="ECO:0007669"/>
    <property type="project" value="InterPro"/>
</dbReference>
<proteinExistence type="predicted"/>
<dbReference type="EMBL" id="CP121196">
    <property type="protein sequence ID" value="XBH20127.1"/>
    <property type="molecule type" value="Genomic_DNA"/>
</dbReference>
<dbReference type="InterPro" id="IPR002656">
    <property type="entry name" value="Acyl_transf_3_dom"/>
</dbReference>
<gene>
    <name evidence="3" type="ORF">P8935_13675</name>
</gene>
<feature type="transmembrane region" description="Helical" evidence="1">
    <location>
        <begin position="215"/>
        <end position="235"/>
    </location>
</feature>
<feature type="transmembrane region" description="Helical" evidence="1">
    <location>
        <begin position="184"/>
        <end position="203"/>
    </location>
</feature>
<keyword evidence="3" id="KW-0808">Transferase</keyword>
<sequence>MDTYNKSFTFDRSKDWSKPITSVRFLAAVYIIAFHWIRLMPIRELSGFGFRFAAALGGVGFFYFLSGFVLAWVYLRPSQPIDKRRFFVARFARVYPVFLLTLVADLPWFFASHVATLGYQAALAKTGSTFAASLLLLQAWYSGFWGMDTPNWSLSAEAFFYVLFPFLGVWIWSLRSKWTWVSIFLVYIGGQTLVVLVLAAAIAHHASSLGLESLLYLPPLHVSTFILGILMARLQVSSIERYGTGPLAPWAIYSALGAGLAICFGVAHFTSDKFDNSMQGSILLRDGSMAPLFCVIVWALSSGSTVVSRLLSVKWLVFLGNCSFGLYLIHLPILHVLGPAMQPLLWGRSHSEFWLFYILLFLLYLALCIPVSIASFYWVETPARRWISVRFNARRSESLEAGFPVGASAESKIVQGLKA</sequence>
<protein>
    <submittedName>
        <fullName evidence="3">Acyltransferase</fullName>
        <ecNumber evidence="3">2.3.-.-</ecNumber>
    </submittedName>
</protein>
<keyword evidence="1" id="KW-1133">Transmembrane helix</keyword>
<dbReference type="AlphaFoldDB" id="A0AAU7DS67"/>
<dbReference type="PANTHER" id="PTHR23028:SF53">
    <property type="entry name" value="ACYL_TRANSF_3 DOMAIN-CONTAINING PROTEIN"/>
    <property type="match status" value="1"/>
</dbReference>
<organism evidence="3">
    <name type="scientific">Telmatobacter sp. DSM 110680</name>
    <dbReference type="NCBI Taxonomy" id="3036704"/>
    <lineage>
        <taxon>Bacteria</taxon>
        <taxon>Pseudomonadati</taxon>
        <taxon>Acidobacteriota</taxon>
        <taxon>Terriglobia</taxon>
        <taxon>Terriglobales</taxon>
        <taxon>Acidobacteriaceae</taxon>
        <taxon>Telmatobacter</taxon>
    </lineage>
</organism>
<feature type="domain" description="Acyltransferase 3" evidence="2">
    <location>
        <begin position="23"/>
        <end position="371"/>
    </location>
</feature>
<evidence type="ECO:0000256" key="1">
    <source>
        <dbReference type="SAM" id="Phobius"/>
    </source>
</evidence>
<keyword evidence="3" id="KW-0012">Acyltransferase</keyword>